<evidence type="ECO:0000256" key="1">
    <source>
        <dbReference type="SAM" id="Coils"/>
    </source>
</evidence>
<keyword evidence="3" id="KW-1185">Reference proteome</keyword>
<dbReference type="AlphaFoldDB" id="A0A8J7LC15"/>
<evidence type="ECO:0000313" key="3">
    <source>
        <dbReference type="Proteomes" id="UP000662314"/>
    </source>
</evidence>
<name>A0A8J7LC15_9NOST</name>
<dbReference type="EMBL" id="JAECZA010000001">
    <property type="protein sequence ID" value="MBH8571511.1"/>
    <property type="molecule type" value="Genomic_DNA"/>
</dbReference>
<accession>A0A8J7LC15</accession>
<dbReference type="Proteomes" id="UP000662314">
    <property type="component" value="Unassembled WGS sequence"/>
</dbReference>
<evidence type="ECO:0000313" key="2">
    <source>
        <dbReference type="EMBL" id="MBH8571511.1"/>
    </source>
</evidence>
<comment type="caution">
    <text evidence="2">The sequence shown here is derived from an EMBL/GenBank/DDBJ whole genome shotgun (WGS) entry which is preliminary data.</text>
</comment>
<gene>
    <name evidence="2" type="ORF">I8752_00405</name>
</gene>
<keyword evidence="1" id="KW-0175">Coiled coil</keyword>
<feature type="coiled-coil region" evidence="1">
    <location>
        <begin position="4"/>
        <end position="52"/>
    </location>
</feature>
<organism evidence="2 3">
    <name type="scientific">Dendronalium phyllosphericum CENA369</name>
    <dbReference type="NCBI Taxonomy" id="1725256"/>
    <lineage>
        <taxon>Bacteria</taxon>
        <taxon>Bacillati</taxon>
        <taxon>Cyanobacteriota</taxon>
        <taxon>Cyanophyceae</taxon>
        <taxon>Nostocales</taxon>
        <taxon>Nostocaceae</taxon>
        <taxon>Dendronalium</taxon>
        <taxon>Dendronalium phyllosphericum</taxon>
    </lineage>
</organism>
<protein>
    <submittedName>
        <fullName evidence="2">Uncharacterized protein</fullName>
    </submittedName>
</protein>
<sequence>MSELDRIEKLIESNARAIQALTDQASVILPRLDEMQRQISNMQRQIIDNVRRIDDNTADIRELTLENQRILKYLESLSK</sequence>
<reference evidence="2 3" key="1">
    <citation type="journal article" date="2021" name="Int. J. Syst. Evol. Microbiol.">
        <title>Amazonocrinis nigriterrae gen. nov., sp. nov., Atlanticothrix silvestris gen. nov., sp. nov. and Dendronalium phyllosphericum gen. nov., sp. nov., nostocacean cyanobacteria from Brazilian environments.</title>
        <authorList>
            <person name="Alvarenga D.O."/>
            <person name="Andreote A.P.D."/>
            <person name="Branco L.H.Z."/>
            <person name="Delbaje E."/>
            <person name="Cruz R.B."/>
            <person name="Varani A.M."/>
            <person name="Fiore M.F."/>
        </authorList>
    </citation>
    <scope>NUCLEOTIDE SEQUENCE [LARGE SCALE GENOMIC DNA]</scope>
    <source>
        <strain evidence="2 3">CENA369</strain>
    </source>
</reference>
<dbReference type="RefSeq" id="WP_214430343.1">
    <property type="nucleotide sequence ID" value="NZ_CAWPUQ010000001.1"/>
</dbReference>
<proteinExistence type="predicted"/>